<evidence type="ECO:0000313" key="2">
    <source>
        <dbReference type="EMBL" id="RUT66279.1"/>
    </source>
</evidence>
<evidence type="ECO:0000256" key="1">
    <source>
        <dbReference type="SAM" id="Phobius"/>
    </source>
</evidence>
<organism evidence="2 3">
    <name type="scientific">Morganella morganii</name>
    <name type="common">Proteus morganii</name>
    <dbReference type="NCBI Taxonomy" id="582"/>
    <lineage>
        <taxon>Bacteria</taxon>
        <taxon>Pseudomonadati</taxon>
        <taxon>Pseudomonadota</taxon>
        <taxon>Gammaproteobacteria</taxon>
        <taxon>Enterobacterales</taxon>
        <taxon>Morganellaceae</taxon>
        <taxon>Morganella</taxon>
    </lineage>
</organism>
<comment type="caution">
    <text evidence="2">The sequence shown here is derived from an EMBL/GenBank/DDBJ whole genome shotgun (WGS) entry which is preliminary data.</text>
</comment>
<accession>A0A433ZW10</accession>
<dbReference type="AlphaFoldDB" id="A0A433ZW10"/>
<feature type="transmembrane region" description="Helical" evidence="1">
    <location>
        <begin position="29"/>
        <end position="53"/>
    </location>
</feature>
<sequence>MLIKYPTENTPYINQTESPVQFLRPVRRYFPVSVANCGFFSSANMAVTFHLIICEPDKNRYGMTMIY</sequence>
<keyword evidence="1" id="KW-1133">Transmembrane helix</keyword>
<name>A0A433ZW10_MORMO</name>
<gene>
    <name evidence="2" type="ORF">CKG00_07625</name>
</gene>
<dbReference type="Proteomes" id="UP000286908">
    <property type="component" value="Unassembled WGS sequence"/>
</dbReference>
<protein>
    <submittedName>
        <fullName evidence="2">Uncharacterized protein</fullName>
    </submittedName>
</protein>
<evidence type="ECO:0000313" key="3">
    <source>
        <dbReference type="Proteomes" id="UP000286908"/>
    </source>
</evidence>
<reference evidence="2 3" key="1">
    <citation type="submission" date="2017-08" db="EMBL/GenBank/DDBJ databases">
        <title>Draft genome sequence of pheromone producing symbiont Morganella morganii, of the female New Zealand grass grub Costelytra giveni.</title>
        <authorList>
            <person name="Laugraud A."/>
            <person name="Young S.D."/>
            <person name="Hurst M.H."/>
        </authorList>
    </citation>
    <scope>NUCLEOTIDE SEQUENCE [LARGE SCALE GENOMIC DNA]</scope>
    <source>
        <strain evidence="2 3">MMsCG</strain>
    </source>
</reference>
<keyword evidence="1" id="KW-0812">Transmembrane</keyword>
<proteinExistence type="predicted"/>
<keyword evidence="1" id="KW-0472">Membrane</keyword>
<dbReference type="EMBL" id="NRQY01000001">
    <property type="protein sequence ID" value="RUT66279.1"/>
    <property type="molecule type" value="Genomic_DNA"/>
</dbReference>